<dbReference type="Proteomes" id="UP000199021">
    <property type="component" value="Unassembled WGS sequence"/>
</dbReference>
<reference evidence="5" key="1">
    <citation type="submission" date="2016-10" db="EMBL/GenBank/DDBJ databases">
        <authorList>
            <person name="Varghese N."/>
            <person name="Submissions S."/>
        </authorList>
    </citation>
    <scope>NUCLEOTIDE SEQUENCE [LARGE SCALE GENOMIC DNA]</scope>
    <source>
        <strain evidence="5">DSM 24740</strain>
    </source>
</reference>
<evidence type="ECO:0000256" key="2">
    <source>
        <dbReference type="SAM" id="Phobius"/>
    </source>
</evidence>
<evidence type="ECO:0000259" key="3">
    <source>
        <dbReference type="Pfam" id="PF13239"/>
    </source>
</evidence>
<sequence>MKDEDIYEKANKKVKAKKGFFYHLLAYVLTIGMLYVIMQYENNGEILPVLIVGLSWGIGLAAHYLTAFGTENLEIFGISANWEEEELEKELEKLRRKRELKEEIRAEKELLEEPEGLALKDIVKKPLERDDYV</sequence>
<proteinExistence type="predicted"/>
<feature type="transmembrane region" description="Helical" evidence="2">
    <location>
        <begin position="20"/>
        <end position="40"/>
    </location>
</feature>
<feature type="coiled-coil region" evidence="1">
    <location>
        <begin position="77"/>
        <end position="111"/>
    </location>
</feature>
<dbReference type="InParanoid" id="A0A1H9NR26"/>
<name>A0A1H9NR26_9BACT</name>
<protein>
    <submittedName>
        <fullName evidence="4">2TM domain-containing protein</fullName>
    </submittedName>
</protein>
<keyword evidence="1" id="KW-0175">Coiled coil</keyword>
<dbReference type="Pfam" id="PF13239">
    <property type="entry name" value="2TM"/>
    <property type="match status" value="1"/>
</dbReference>
<keyword evidence="2" id="KW-0812">Transmembrane</keyword>
<feature type="domain" description="2TM" evidence="3">
    <location>
        <begin position="8"/>
        <end position="92"/>
    </location>
</feature>
<dbReference type="STRING" id="478744.SAMN05444359_1391"/>
<evidence type="ECO:0000313" key="5">
    <source>
        <dbReference type="Proteomes" id="UP000199021"/>
    </source>
</evidence>
<dbReference type="EMBL" id="FOFB01000039">
    <property type="protein sequence ID" value="SER38406.1"/>
    <property type="molecule type" value="Genomic_DNA"/>
</dbReference>
<evidence type="ECO:0000256" key="1">
    <source>
        <dbReference type="SAM" id="Coils"/>
    </source>
</evidence>
<organism evidence="4 5">
    <name type="scientific">Neolewinella agarilytica</name>
    <dbReference type="NCBI Taxonomy" id="478744"/>
    <lineage>
        <taxon>Bacteria</taxon>
        <taxon>Pseudomonadati</taxon>
        <taxon>Bacteroidota</taxon>
        <taxon>Saprospiria</taxon>
        <taxon>Saprospirales</taxon>
        <taxon>Lewinellaceae</taxon>
        <taxon>Neolewinella</taxon>
    </lineage>
</organism>
<dbReference type="AlphaFoldDB" id="A0A1H9NR26"/>
<dbReference type="RefSeq" id="WP_090173182.1">
    <property type="nucleotide sequence ID" value="NZ_FOFB01000039.1"/>
</dbReference>
<gene>
    <name evidence="4" type="ORF">SAMN05444359_1391</name>
</gene>
<evidence type="ECO:0000313" key="4">
    <source>
        <dbReference type="EMBL" id="SER38406.1"/>
    </source>
</evidence>
<feature type="transmembrane region" description="Helical" evidence="2">
    <location>
        <begin position="46"/>
        <end position="65"/>
    </location>
</feature>
<keyword evidence="2" id="KW-1133">Transmembrane helix</keyword>
<accession>A0A1H9NR26</accession>
<dbReference type="InterPro" id="IPR025698">
    <property type="entry name" value="2TM_dom"/>
</dbReference>
<dbReference type="OrthoDB" id="8965954at2"/>
<keyword evidence="2" id="KW-0472">Membrane</keyword>
<keyword evidence="5" id="KW-1185">Reference proteome</keyword>